<name>A0A1U7CPY5_9BACT</name>
<dbReference type="GO" id="GO:0009435">
    <property type="term" value="P:NAD+ biosynthetic process"/>
    <property type="evidence" value="ECO:0007669"/>
    <property type="project" value="InterPro"/>
</dbReference>
<dbReference type="InterPro" id="IPR036188">
    <property type="entry name" value="FAD/NAD-bd_sf"/>
</dbReference>
<organism evidence="1 2">
    <name type="scientific">Paludisphaera borealis</name>
    <dbReference type="NCBI Taxonomy" id="1387353"/>
    <lineage>
        <taxon>Bacteria</taxon>
        <taxon>Pseudomonadati</taxon>
        <taxon>Planctomycetota</taxon>
        <taxon>Planctomycetia</taxon>
        <taxon>Isosphaerales</taxon>
        <taxon>Isosphaeraceae</taxon>
        <taxon>Paludisphaera</taxon>
    </lineage>
</organism>
<evidence type="ECO:0000313" key="2">
    <source>
        <dbReference type="Proteomes" id="UP000186309"/>
    </source>
</evidence>
<dbReference type="Gene3D" id="3.50.50.60">
    <property type="entry name" value="FAD/NAD(P)-binding domain"/>
    <property type="match status" value="1"/>
</dbReference>
<reference evidence="2" key="1">
    <citation type="submission" date="2016-12" db="EMBL/GenBank/DDBJ databases">
        <title>Comparative genomics of four Isosphaeraceae planctomycetes: a common pool of plasmids and glycoside hydrolase genes.</title>
        <authorList>
            <person name="Ivanova A."/>
        </authorList>
    </citation>
    <scope>NUCLEOTIDE SEQUENCE [LARGE SCALE GENOMIC DNA]</scope>
    <source>
        <strain evidence="2">PX4</strain>
    </source>
</reference>
<evidence type="ECO:0008006" key="3">
    <source>
        <dbReference type="Google" id="ProtNLM"/>
    </source>
</evidence>
<dbReference type="KEGG" id="pbor:BSF38_02478"/>
<evidence type="ECO:0000313" key="1">
    <source>
        <dbReference type="EMBL" id="APW60981.1"/>
    </source>
</evidence>
<dbReference type="STRING" id="1387353.BSF38_02478"/>
<accession>A0A1U7CPY5</accession>
<protein>
    <recommendedName>
        <fullName evidence="3">FAD-dependent oxidoreductase</fullName>
    </recommendedName>
</protein>
<dbReference type="PANTHER" id="PTHR42716">
    <property type="entry name" value="L-ASPARTATE OXIDASE"/>
    <property type="match status" value="1"/>
</dbReference>
<dbReference type="GO" id="GO:0008734">
    <property type="term" value="F:L-aspartate oxidase activity"/>
    <property type="evidence" value="ECO:0007669"/>
    <property type="project" value="InterPro"/>
</dbReference>
<dbReference type="PANTHER" id="PTHR42716:SF1">
    <property type="entry name" value="SLL0471 PROTEIN"/>
    <property type="match status" value="1"/>
</dbReference>
<dbReference type="EMBL" id="CP019082">
    <property type="protein sequence ID" value="APW60981.1"/>
    <property type="molecule type" value="Genomic_DNA"/>
</dbReference>
<dbReference type="Proteomes" id="UP000186309">
    <property type="component" value="Chromosome"/>
</dbReference>
<gene>
    <name evidence="1" type="ORF">BSF38_02478</name>
</gene>
<keyword evidence="2" id="KW-1185">Reference proteome</keyword>
<dbReference type="Pfam" id="PF12831">
    <property type="entry name" value="FAD_oxidored"/>
    <property type="match status" value="1"/>
</dbReference>
<dbReference type="SUPFAM" id="SSF51905">
    <property type="entry name" value="FAD/NAD(P)-binding domain"/>
    <property type="match status" value="1"/>
</dbReference>
<sequence>MMTRRRLLGRCGRGLSLLPLLGSPLAGREALGALVASQREIAADVIIIGGGLGGVASALAALRSGLRVVLTEPTDWIGGQLTSQAVPPDEHPWIEQFGSSRSYRALREGIRNHYKRHYPLTAEALADPALNPGGGNVSKLCHVPRVALDVLTALLAPYATTGRLLLLLEHEPVSAQVQGDRVEAVVVRNLRTGAPVALTAPYFLDATELGDLLPLAGVEQVVGAESQTQTGEPHALETASPQTQQAFTCCFAVEYRDGEDHTIDRPAEYAFWRDYKPELTPPWPGKLLDLLYTHPITLKPDTRGFDPSGEGKGLWLYRRIVDPRIFTPGANPGSSGVTLVNWPQNDYLLGPLVEEGGTREKAEAHIARAKQLSLSLLYWLQTECPRPDGGTGWKGLRLRPDLVGTDDGLAKAPYIRESRRIKAEVTVVEQHVGTEARRKQLGSDDVTAEPFWDSVGVGSYRIDLHPATNGRNYVDVSSLPFQIPLGALLPIRVENLLPACKNLGVTHITNGCYRLHPVEWAIGEAAGTVVARCLETKLSPKSLRSGRSRVEALQARLKSQGVDISWPKVTPR</sequence>
<proteinExistence type="predicted"/>
<dbReference type="AlphaFoldDB" id="A0A1U7CPY5"/>
<dbReference type="InterPro" id="IPR005288">
    <property type="entry name" value="NadB"/>
</dbReference>